<feature type="domain" description="Conserved oligomeric Golgi complex subunit 3 N-terminal" evidence="10">
    <location>
        <begin position="107"/>
        <end position="254"/>
    </location>
</feature>
<dbReference type="EMBL" id="GL996502">
    <property type="protein sequence ID" value="EGW32399.1"/>
    <property type="molecule type" value="Genomic_DNA"/>
</dbReference>
<dbReference type="AlphaFoldDB" id="G3AMY5"/>
<dbReference type="InParanoid" id="G3AMY5"/>
<gene>
    <name evidence="12" type="ORF">SPAPADRAFT_138253</name>
</gene>
<dbReference type="Proteomes" id="UP000000709">
    <property type="component" value="Unassembled WGS sequence"/>
</dbReference>
<evidence type="ECO:0000256" key="9">
    <source>
        <dbReference type="SAM" id="MobiDB-lite"/>
    </source>
</evidence>
<evidence type="ECO:0000259" key="10">
    <source>
        <dbReference type="Pfam" id="PF04136"/>
    </source>
</evidence>
<comment type="subcellular location">
    <subcellularLocation>
        <location evidence="1">Golgi apparatus membrane</location>
        <topology evidence="1">Peripheral membrane protein</topology>
    </subcellularLocation>
</comment>
<feature type="domain" description="Conserved oligomeric Golgi complex subunit 3 C-terminal" evidence="11">
    <location>
        <begin position="271"/>
        <end position="597"/>
    </location>
</feature>
<dbReference type="HOGENOM" id="CLU_011639_2_0_1"/>
<dbReference type="GO" id="GO:0006914">
    <property type="term" value="P:autophagy"/>
    <property type="evidence" value="ECO:0007669"/>
    <property type="project" value="TreeGrafter"/>
</dbReference>
<dbReference type="InterPro" id="IPR007265">
    <property type="entry name" value="COG_su3"/>
</dbReference>
<feature type="region of interest" description="Disordered" evidence="9">
    <location>
        <begin position="789"/>
        <end position="857"/>
    </location>
</feature>
<keyword evidence="13" id="KW-1185">Reference proteome</keyword>
<name>G3AMY5_SPAPN</name>
<evidence type="ECO:0000313" key="12">
    <source>
        <dbReference type="EMBL" id="EGW32399.1"/>
    </source>
</evidence>
<evidence type="ECO:0000256" key="2">
    <source>
        <dbReference type="ARBA" id="ARBA00009936"/>
    </source>
</evidence>
<dbReference type="GO" id="GO:0017119">
    <property type="term" value="C:Golgi transport complex"/>
    <property type="evidence" value="ECO:0007669"/>
    <property type="project" value="TreeGrafter"/>
</dbReference>
<evidence type="ECO:0000256" key="3">
    <source>
        <dbReference type="ARBA" id="ARBA00020976"/>
    </source>
</evidence>
<dbReference type="Pfam" id="PF20671">
    <property type="entry name" value="COG3_C"/>
    <property type="match status" value="1"/>
</dbReference>
<dbReference type="GO" id="GO:0007030">
    <property type="term" value="P:Golgi organization"/>
    <property type="evidence" value="ECO:0007669"/>
    <property type="project" value="TreeGrafter"/>
</dbReference>
<evidence type="ECO:0000256" key="5">
    <source>
        <dbReference type="ARBA" id="ARBA00022927"/>
    </source>
</evidence>
<dbReference type="GeneID" id="18870108"/>
<proteinExistence type="inferred from homology"/>
<reference evidence="12 13" key="1">
    <citation type="journal article" date="2011" name="Proc. Natl. Acad. Sci. U.S.A.">
        <title>Comparative genomics of xylose-fermenting fungi for enhanced biofuel production.</title>
        <authorList>
            <person name="Wohlbach D.J."/>
            <person name="Kuo A."/>
            <person name="Sato T.K."/>
            <person name="Potts K.M."/>
            <person name="Salamov A.A."/>
            <person name="LaButti K.M."/>
            <person name="Sun H."/>
            <person name="Clum A."/>
            <person name="Pangilinan J.L."/>
            <person name="Lindquist E.A."/>
            <person name="Lucas S."/>
            <person name="Lapidus A."/>
            <person name="Jin M."/>
            <person name="Gunawan C."/>
            <person name="Balan V."/>
            <person name="Dale B.E."/>
            <person name="Jeffries T.W."/>
            <person name="Zinkel R."/>
            <person name="Barry K.W."/>
            <person name="Grigoriev I.V."/>
            <person name="Gasch A.P."/>
        </authorList>
    </citation>
    <scope>NUCLEOTIDE SEQUENCE [LARGE SCALE GENOMIC DNA]</scope>
    <source>
        <strain evidence="13">NRRL Y-27907 / 11-Y1</strain>
    </source>
</reference>
<dbReference type="OMA" id="LEEHMQY"/>
<evidence type="ECO:0000256" key="8">
    <source>
        <dbReference type="ARBA" id="ARBA00031339"/>
    </source>
</evidence>
<keyword evidence="5" id="KW-0653">Protein transport</keyword>
<dbReference type="PANTHER" id="PTHR13302:SF8">
    <property type="entry name" value="CONSERVED OLIGOMERIC GOLGI COMPLEX SUBUNIT 3"/>
    <property type="match status" value="1"/>
</dbReference>
<evidence type="ECO:0000256" key="1">
    <source>
        <dbReference type="ARBA" id="ARBA00004395"/>
    </source>
</evidence>
<evidence type="ECO:0000259" key="11">
    <source>
        <dbReference type="Pfam" id="PF20671"/>
    </source>
</evidence>
<keyword evidence="7" id="KW-0472">Membrane</keyword>
<dbReference type="GO" id="GO:0005801">
    <property type="term" value="C:cis-Golgi network"/>
    <property type="evidence" value="ECO:0007669"/>
    <property type="project" value="InterPro"/>
</dbReference>
<accession>G3AMY5</accession>
<dbReference type="InterPro" id="IPR048685">
    <property type="entry name" value="COG3_C"/>
</dbReference>
<dbReference type="RefSeq" id="XP_007375675.1">
    <property type="nucleotide sequence ID" value="XM_007375613.1"/>
</dbReference>
<protein>
    <recommendedName>
        <fullName evidence="3">Conserved oligomeric Golgi complex subunit 3</fullName>
    </recommendedName>
    <alternativeName>
        <fullName evidence="8">Component of oligomeric Golgi complex 3</fullName>
    </alternativeName>
</protein>
<feature type="compositionally biased region" description="Polar residues" evidence="9">
    <location>
        <begin position="790"/>
        <end position="801"/>
    </location>
</feature>
<evidence type="ECO:0000313" key="13">
    <source>
        <dbReference type="Proteomes" id="UP000000709"/>
    </source>
</evidence>
<dbReference type="GO" id="GO:0006891">
    <property type="term" value="P:intra-Golgi vesicle-mediated transport"/>
    <property type="evidence" value="ECO:0007669"/>
    <property type="project" value="TreeGrafter"/>
</dbReference>
<evidence type="ECO:0000256" key="7">
    <source>
        <dbReference type="ARBA" id="ARBA00023136"/>
    </source>
</evidence>
<dbReference type="OrthoDB" id="296793at2759"/>
<dbReference type="Pfam" id="PF04136">
    <property type="entry name" value="COG3_N"/>
    <property type="match status" value="1"/>
</dbReference>
<dbReference type="FunCoup" id="G3AMY5">
    <property type="interactions" value="739"/>
</dbReference>
<dbReference type="GO" id="GO:0000139">
    <property type="term" value="C:Golgi membrane"/>
    <property type="evidence" value="ECO:0007669"/>
    <property type="project" value="UniProtKB-SubCell"/>
</dbReference>
<keyword evidence="4" id="KW-0813">Transport</keyword>
<dbReference type="KEGG" id="spaa:SPAPADRAFT_138253"/>
<dbReference type="STRING" id="619300.G3AMY5"/>
<dbReference type="PANTHER" id="PTHR13302">
    <property type="entry name" value="CONSERVED OLIGOMERIC GOLGI COMPLEX COMPONENT 3"/>
    <property type="match status" value="1"/>
</dbReference>
<evidence type="ECO:0000256" key="6">
    <source>
        <dbReference type="ARBA" id="ARBA00023034"/>
    </source>
</evidence>
<dbReference type="GO" id="GO:0032258">
    <property type="term" value="P:cytoplasm to vacuole targeting by the Cvt pathway"/>
    <property type="evidence" value="ECO:0007669"/>
    <property type="project" value="TreeGrafter"/>
</dbReference>
<comment type="similarity">
    <text evidence="2">Belongs to the COG3 family.</text>
</comment>
<organism evidence="13">
    <name type="scientific">Spathaspora passalidarum (strain NRRL Y-27907 / 11-Y1)</name>
    <dbReference type="NCBI Taxonomy" id="619300"/>
    <lineage>
        <taxon>Eukaryota</taxon>
        <taxon>Fungi</taxon>
        <taxon>Dikarya</taxon>
        <taxon>Ascomycota</taxon>
        <taxon>Saccharomycotina</taxon>
        <taxon>Pichiomycetes</taxon>
        <taxon>Debaryomycetaceae</taxon>
        <taxon>Spathaspora</taxon>
    </lineage>
</organism>
<sequence>MTRGRSRSIVQRIASDVPSSTEDHLNLGEDDTIQPTTYRTARSKSVDIDATISNGIHSGDLPMFPFTNKESNNVWSQYIETYEYDVVLKPQDIQHINDLQIDNILNFQNNIVRNQQQIGEFIDETDSLLASINTLLVKYNQISSDTIEFDKEANDLLELQRGYTDKYDQINTYLKHFEHLDSITKHLSRSGNHLLHQKRDYFVNEILKSLDESLVFINQHTNFKEAELYGSRFRQCMTRGLTLIRNFLNHELRNLDQSIKRKLARNISIELLIYNEFNDYLKFDNGSFNSLFKEIVARTYTHEEYNGLLREILGTYFDIRLNLLKTYIEKDSNIRSLFHKSDHDLVQTCQDQISYFKKIVEKEYSLYRQFFVQDEMVTVVSEEFYQFLKNLLEPLYDVTRLLILKEHSISNLCQLTTLLQKYYEFDSEEDTASYFAIEVIKYGELFQPILDDAQSRLIFRIQKYVDDKLIKYKPKPEDLKIGNRKVSLEPEKQQVNTLDVEYTENLFPDVYLPLGKALTLLSNIYELINSVVFDDLAHYIVHSCIELLQGEFVKIASAHMGKLDGKLAYLNNLITLRSQINNFDIQYTRTDYSIDFTSGLNDIWQMIKARSFSLNNKGILDLAKKTVPKIINNMIDANLEIELELNNLVTEIITLCSTTICDPIQTAENPLDVTHRFKDNLIMKIPLYFNEFKMILNDLAVTQFLMNNLSNVVLNNYENYYKSLTANISKMDSETRQQISEIMEVDAMYGFINDLLTHVYEEEVEDKPEFNEDILELDNIVEGVADISVDPNSELSPSPGTNLDKPEAEAGEDSESVQAKLVPPVSTSHTEVEPEESTVSELTTEDPKAVEPLADSI</sequence>
<dbReference type="InterPro" id="IPR048320">
    <property type="entry name" value="COG3_N"/>
</dbReference>
<keyword evidence="6" id="KW-0333">Golgi apparatus</keyword>
<evidence type="ECO:0000256" key="4">
    <source>
        <dbReference type="ARBA" id="ARBA00022448"/>
    </source>
</evidence>
<dbReference type="eggNOG" id="KOG2604">
    <property type="taxonomic scope" value="Eukaryota"/>
</dbReference>